<evidence type="ECO:0000256" key="6">
    <source>
        <dbReference type="ARBA" id="ARBA00022833"/>
    </source>
</evidence>
<dbReference type="Gene3D" id="3.10.200.10">
    <property type="entry name" value="Alpha carbonic anhydrase"/>
    <property type="match status" value="1"/>
</dbReference>
<feature type="domain" description="Alpha-carbonic anhydrase" evidence="10">
    <location>
        <begin position="35"/>
        <end position="265"/>
    </location>
</feature>
<dbReference type="PANTHER" id="PTHR18952:SF265">
    <property type="entry name" value="CARBONIC ANHYDRASE"/>
    <property type="match status" value="1"/>
</dbReference>
<dbReference type="EC" id="4.2.1.1" evidence="4 9"/>
<evidence type="ECO:0000256" key="3">
    <source>
        <dbReference type="ARBA" id="ARBA00010718"/>
    </source>
</evidence>
<evidence type="ECO:0000256" key="2">
    <source>
        <dbReference type="ARBA" id="ARBA00002904"/>
    </source>
</evidence>
<dbReference type="Pfam" id="PF00194">
    <property type="entry name" value="Carb_anhydrase"/>
    <property type="match status" value="1"/>
</dbReference>
<dbReference type="InterPro" id="IPR041891">
    <property type="entry name" value="Alpha_CA_prokaryot-like"/>
</dbReference>
<evidence type="ECO:0000313" key="11">
    <source>
        <dbReference type="EMBL" id="KAF2265292.1"/>
    </source>
</evidence>
<gene>
    <name evidence="11" type="ORF">CC78DRAFT_532504</name>
</gene>
<comment type="caution">
    <text evidence="11">The sequence shown here is derived from an EMBL/GenBank/DDBJ whole genome shotgun (WGS) entry which is preliminary data.</text>
</comment>
<dbReference type="Proteomes" id="UP000800093">
    <property type="component" value="Unassembled WGS sequence"/>
</dbReference>
<evidence type="ECO:0000256" key="9">
    <source>
        <dbReference type="RuleBase" id="RU367011"/>
    </source>
</evidence>
<dbReference type="OrthoDB" id="429145at2759"/>
<sequence length="325" mass="34905">MLFKSLFLAGTASATCLHGLSKFKREATEGEVEVGKFGYTGLIGPLNWASLAPENEACKTGSNQSPINVDDTINLATEAPVVDIPTEQAIEFENLGTTIEVIVNGTTSFAGSDFRLRQFHMHTPSEHRINGEYYPLELHFVHEGVADSAQIAVISVLFQLDEAADPVLTGLENFIDPIAEVGTKTEVTSGLDFASLINHVQTTPLFQYTGSLTTPPCSEGVVFLIAQNPLPINVAIYNKIKSVVKFNSRVTQNTLGQQNIIEVGSLSGPESPIEFDLEAELAKAHGKAEQVVVEGEPAPVTKGQTITITELHGQPTHIVGVVLKS</sequence>
<proteinExistence type="inferred from homology"/>
<dbReference type="PROSITE" id="PS00162">
    <property type="entry name" value="ALPHA_CA_1"/>
    <property type="match status" value="1"/>
</dbReference>
<keyword evidence="7 9" id="KW-0456">Lyase</keyword>
<dbReference type="SUPFAM" id="SSF51069">
    <property type="entry name" value="Carbonic anhydrase"/>
    <property type="match status" value="1"/>
</dbReference>
<dbReference type="CDD" id="cd03124">
    <property type="entry name" value="alpha_CA_prokaryotic_like"/>
    <property type="match status" value="1"/>
</dbReference>
<evidence type="ECO:0000256" key="5">
    <source>
        <dbReference type="ARBA" id="ARBA00022723"/>
    </source>
</evidence>
<dbReference type="AlphaFoldDB" id="A0A9P4KCK7"/>
<comment type="function">
    <text evidence="2 9">Reversible hydration of carbon dioxide.</text>
</comment>
<evidence type="ECO:0000313" key="12">
    <source>
        <dbReference type="Proteomes" id="UP000800093"/>
    </source>
</evidence>
<dbReference type="PANTHER" id="PTHR18952">
    <property type="entry name" value="CARBONIC ANHYDRASE"/>
    <property type="match status" value="1"/>
</dbReference>
<protein>
    <recommendedName>
        <fullName evidence="4 9">Carbonic anhydrase</fullName>
        <ecNumber evidence="4 9">4.2.1.1</ecNumber>
    </recommendedName>
</protein>
<evidence type="ECO:0000256" key="7">
    <source>
        <dbReference type="ARBA" id="ARBA00023239"/>
    </source>
</evidence>
<accession>A0A9P4KCK7</accession>
<organism evidence="11 12">
    <name type="scientific">Lojkania enalia</name>
    <dbReference type="NCBI Taxonomy" id="147567"/>
    <lineage>
        <taxon>Eukaryota</taxon>
        <taxon>Fungi</taxon>
        <taxon>Dikarya</taxon>
        <taxon>Ascomycota</taxon>
        <taxon>Pezizomycotina</taxon>
        <taxon>Dothideomycetes</taxon>
        <taxon>Pleosporomycetidae</taxon>
        <taxon>Pleosporales</taxon>
        <taxon>Pleosporales incertae sedis</taxon>
        <taxon>Lojkania</taxon>
    </lineage>
</organism>
<evidence type="ECO:0000259" key="10">
    <source>
        <dbReference type="PROSITE" id="PS51144"/>
    </source>
</evidence>
<name>A0A9P4KCK7_9PLEO</name>
<keyword evidence="5 9" id="KW-0479">Metal-binding</keyword>
<dbReference type="PROSITE" id="PS51144">
    <property type="entry name" value="ALPHA_CA_2"/>
    <property type="match status" value="1"/>
</dbReference>
<dbReference type="EMBL" id="ML986608">
    <property type="protein sequence ID" value="KAF2265292.1"/>
    <property type="molecule type" value="Genomic_DNA"/>
</dbReference>
<evidence type="ECO:0000256" key="1">
    <source>
        <dbReference type="ARBA" id="ARBA00001947"/>
    </source>
</evidence>
<dbReference type="GO" id="GO:0008270">
    <property type="term" value="F:zinc ion binding"/>
    <property type="evidence" value="ECO:0007669"/>
    <property type="project" value="UniProtKB-UniRule"/>
</dbReference>
<dbReference type="InterPro" id="IPR018338">
    <property type="entry name" value="Carbonic_anhydrase_a-class_CS"/>
</dbReference>
<dbReference type="InterPro" id="IPR023561">
    <property type="entry name" value="Carbonic_anhydrase_a-class"/>
</dbReference>
<dbReference type="InterPro" id="IPR036398">
    <property type="entry name" value="CA_dom_sf"/>
</dbReference>
<dbReference type="GO" id="GO:0004089">
    <property type="term" value="F:carbonate dehydratase activity"/>
    <property type="evidence" value="ECO:0007669"/>
    <property type="project" value="UniProtKB-UniRule"/>
</dbReference>
<dbReference type="SMART" id="SM01057">
    <property type="entry name" value="Carb_anhydrase"/>
    <property type="match status" value="1"/>
</dbReference>
<comment type="cofactor">
    <cofactor evidence="1 9">
        <name>Zn(2+)</name>
        <dbReference type="ChEBI" id="CHEBI:29105"/>
    </cofactor>
</comment>
<keyword evidence="12" id="KW-1185">Reference proteome</keyword>
<comment type="catalytic activity">
    <reaction evidence="8 9">
        <text>hydrogencarbonate + H(+) = CO2 + H2O</text>
        <dbReference type="Rhea" id="RHEA:10748"/>
        <dbReference type="ChEBI" id="CHEBI:15377"/>
        <dbReference type="ChEBI" id="CHEBI:15378"/>
        <dbReference type="ChEBI" id="CHEBI:16526"/>
        <dbReference type="ChEBI" id="CHEBI:17544"/>
        <dbReference type="EC" id="4.2.1.1"/>
    </reaction>
</comment>
<keyword evidence="6 9" id="KW-0862">Zinc</keyword>
<evidence type="ECO:0000256" key="4">
    <source>
        <dbReference type="ARBA" id="ARBA00012925"/>
    </source>
</evidence>
<dbReference type="InterPro" id="IPR001148">
    <property type="entry name" value="CA_dom"/>
</dbReference>
<reference evidence="12" key="1">
    <citation type="journal article" date="2020" name="Stud. Mycol.">
        <title>101 Dothideomycetes genomes: A test case for predicting lifestyles and emergence of pathogens.</title>
        <authorList>
            <person name="Haridas S."/>
            <person name="Albert R."/>
            <person name="Binder M."/>
            <person name="Bloem J."/>
            <person name="LaButti K."/>
            <person name="Salamov A."/>
            <person name="Andreopoulos B."/>
            <person name="Baker S."/>
            <person name="Barry K."/>
            <person name="Bills G."/>
            <person name="Bluhm B."/>
            <person name="Cannon C."/>
            <person name="Castanera R."/>
            <person name="Culley D."/>
            <person name="Daum C."/>
            <person name="Ezra D."/>
            <person name="Gonzalez J."/>
            <person name="Henrissat B."/>
            <person name="Kuo A."/>
            <person name="Liang C."/>
            <person name="Lipzen A."/>
            <person name="Lutzoni F."/>
            <person name="Magnuson J."/>
            <person name="Mondo S."/>
            <person name="Nolan M."/>
            <person name="Ohm R."/>
            <person name="Pangilinan J."/>
            <person name="Park H.-J."/>
            <person name="Ramirez L."/>
            <person name="Alfaro M."/>
            <person name="Sun H."/>
            <person name="Tritt A."/>
            <person name="Yoshinaga Y."/>
            <person name="Zwiers L.-H."/>
            <person name="Turgeon B."/>
            <person name="Goodwin S."/>
            <person name="Spatafora J."/>
            <person name="Crous P."/>
            <person name="Grigoriev I."/>
        </authorList>
    </citation>
    <scope>NUCLEOTIDE SEQUENCE [LARGE SCALE GENOMIC DNA]</scope>
    <source>
        <strain evidence="12">CBS 304.66</strain>
    </source>
</reference>
<evidence type="ECO:0000256" key="8">
    <source>
        <dbReference type="ARBA" id="ARBA00048348"/>
    </source>
</evidence>
<comment type="similarity">
    <text evidence="3 9">Belongs to the alpha-carbonic anhydrase family.</text>
</comment>